<feature type="transmembrane region" description="Helical" evidence="1">
    <location>
        <begin position="206"/>
        <end position="225"/>
    </location>
</feature>
<evidence type="ECO:0000313" key="2">
    <source>
        <dbReference type="EMBL" id="MBD1427926.1"/>
    </source>
</evidence>
<comment type="caution">
    <text evidence="2">The sequence shown here is derived from an EMBL/GenBank/DDBJ whole genome shotgun (WGS) entry which is preliminary data.</text>
</comment>
<organism evidence="2 3">
    <name type="scientific">Sphingobacterium arenae</name>
    <dbReference type="NCBI Taxonomy" id="1280598"/>
    <lineage>
        <taxon>Bacteria</taxon>
        <taxon>Pseudomonadati</taxon>
        <taxon>Bacteroidota</taxon>
        <taxon>Sphingobacteriia</taxon>
        <taxon>Sphingobacteriales</taxon>
        <taxon>Sphingobacteriaceae</taxon>
        <taxon>Sphingobacterium</taxon>
    </lineage>
</organism>
<dbReference type="RefSeq" id="WP_190311069.1">
    <property type="nucleotide sequence ID" value="NZ_JACNYK010000010.1"/>
</dbReference>
<sequence length="399" mass="45861">MTKLRNWAIPYRLERFGIFIYKVLLWPALGLVIGFFTAEMLGFISAWLLFVFIPGSIGLAWLFVWGFIGYTDRKAQTATSDLASDGKNAFPARIDSVDHGGVRLMEKRDLLVIKMTVFPKFKPPFQTTIRQFMTAEQIEQLQEQHVVTFFEDSHNPGYGRMSLAQPAGELLIDDPAFQATKIYPERRKSSFLPLIGRKLNLLTRSVNMVLIFALFGFGFISPFMVTGNVDWLRLSVIYFPQKLVFQYKGNFNAEAFRKAYAKAMAYIADRRVESLLFYKDYTNVRVEAPDKPGYIEHAIIRGNSVEEGILSLTTSEPDRLFTVDSVSFELLQKVLDDVSTDHNIEDIFYIGVRRDTRWGTRDGRIPPDYKQNHVDIHVLFRPDSESLHYHGETGVRLPR</sequence>
<keyword evidence="1" id="KW-0472">Membrane</keyword>
<dbReference type="EMBL" id="JACNYK010000010">
    <property type="protein sequence ID" value="MBD1427926.1"/>
    <property type="molecule type" value="Genomic_DNA"/>
</dbReference>
<keyword evidence="3" id="KW-1185">Reference proteome</keyword>
<keyword evidence="1" id="KW-1133">Transmembrane helix</keyword>
<protein>
    <recommendedName>
        <fullName evidence="4">DUF3137 domain-containing protein</fullName>
    </recommendedName>
</protein>
<reference evidence="2 3" key="1">
    <citation type="submission" date="2020-08" db="EMBL/GenBank/DDBJ databases">
        <title>Sphingobacterium sp. DN00404 isolated from aquaculture water.</title>
        <authorList>
            <person name="Zhang M."/>
        </authorList>
    </citation>
    <scope>NUCLEOTIDE SEQUENCE [LARGE SCALE GENOMIC DNA]</scope>
    <source>
        <strain evidence="2 3">KCTC 32294</strain>
    </source>
</reference>
<proteinExistence type="predicted"/>
<dbReference type="Proteomes" id="UP000606494">
    <property type="component" value="Unassembled WGS sequence"/>
</dbReference>
<evidence type="ECO:0008006" key="4">
    <source>
        <dbReference type="Google" id="ProtNLM"/>
    </source>
</evidence>
<name>A0ABR7Y9E5_9SPHI</name>
<accession>A0ABR7Y9E5</accession>
<feature type="transmembrane region" description="Helical" evidence="1">
    <location>
        <begin position="20"/>
        <end position="38"/>
    </location>
</feature>
<keyword evidence="1" id="KW-0812">Transmembrane</keyword>
<evidence type="ECO:0000313" key="3">
    <source>
        <dbReference type="Proteomes" id="UP000606494"/>
    </source>
</evidence>
<gene>
    <name evidence="2" type="ORF">H8B17_20295</name>
</gene>
<feature type="transmembrane region" description="Helical" evidence="1">
    <location>
        <begin position="44"/>
        <end position="68"/>
    </location>
</feature>
<evidence type="ECO:0000256" key="1">
    <source>
        <dbReference type="SAM" id="Phobius"/>
    </source>
</evidence>